<evidence type="ECO:0000313" key="4">
    <source>
        <dbReference type="Proteomes" id="UP000231247"/>
    </source>
</evidence>
<dbReference type="InterPro" id="IPR019080">
    <property type="entry name" value="YqaJ_viral_recombinase"/>
</dbReference>
<proteinExistence type="predicted"/>
<dbReference type="SUPFAM" id="SSF52980">
    <property type="entry name" value="Restriction endonuclease-like"/>
    <property type="match status" value="1"/>
</dbReference>
<dbReference type="InterPro" id="IPR011335">
    <property type="entry name" value="Restrct_endonuc-II-like"/>
</dbReference>
<reference evidence="3 4" key="1">
    <citation type="submission" date="2015-06" db="EMBL/GenBank/DDBJ databases">
        <authorList>
            <person name="Allen E.A."/>
            <person name="Cruz J.Y."/>
            <person name="Diehl T.R."/>
            <person name="Dittrich D.J."/>
            <person name="Forsyth M.H."/>
            <person name="Gray V.C."/>
            <person name="Innis A.M."/>
            <person name="Jenkins N.D."/>
            <person name="Marable D.L."/>
            <person name="Martinez F.L."/>
            <person name="Mason D.V."/>
            <person name="Raheem B.D."/>
            <person name="Saha M.S."/>
            <person name="Sartor C.S."/>
            <person name="Tabassum S."/>
            <person name="Whitaker A.L."/>
            <person name="Delesalle V.A."/>
            <person name="Bradley K.W."/>
            <person name="Asai D.J."/>
            <person name="Bowman C.A."/>
            <person name="Russell D.A."/>
            <person name="Pope W.H."/>
            <person name="Jacobs-Sera D."/>
            <person name="Hendrix R.W."/>
            <person name="Hatfull G.F."/>
        </authorList>
    </citation>
    <scope>NUCLEOTIDE SEQUENCE [LARGE SCALE GENOMIC DNA]</scope>
</reference>
<organism evidence="3 4">
    <name type="scientific">Mycobacterium phage Kinbote</name>
    <dbReference type="NCBI Taxonomy" id="1679527"/>
    <lineage>
        <taxon>Viruses</taxon>
        <taxon>Duplodnaviria</taxon>
        <taxon>Heunggongvirae</taxon>
        <taxon>Uroviricota</taxon>
        <taxon>Caudoviricetes</taxon>
        <taxon>Gilesvirus</taxon>
        <taxon>Gilesvirus giles</taxon>
    </lineage>
</organism>
<dbReference type="Proteomes" id="UP000231247">
    <property type="component" value="Segment"/>
</dbReference>
<dbReference type="InterPro" id="IPR011604">
    <property type="entry name" value="PDDEXK-like_dom_sf"/>
</dbReference>
<feature type="compositionally biased region" description="Polar residues" evidence="1">
    <location>
        <begin position="354"/>
        <end position="363"/>
    </location>
</feature>
<feature type="compositionally biased region" description="Basic and acidic residues" evidence="1">
    <location>
        <begin position="8"/>
        <end position="34"/>
    </location>
</feature>
<dbReference type="EMBL" id="KT222940">
    <property type="protein sequence ID" value="AKQ07830.1"/>
    <property type="molecule type" value="Genomic_DNA"/>
</dbReference>
<dbReference type="Gene3D" id="3.90.320.10">
    <property type="match status" value="1"/>
</dbReference>
<feature type="domain" description="YqaJ viral recombinase" evidence="2">
    <location>
        <begin position="64"/>
        <end position="195"/>
    </location>
</feature>
<gene>
    <name evidence="3" type="ORF">SEA_KINBOTE_54</name>
</gene>
<name>A0A0H4THC0_9CAUD</name>
<dbReference type="Pfam" id="PF09588">
    <property type="entry name" value="YqaJ"/>
    <property type="match status" value="1"/>
</dbReference>
<accession>A0A0H4THC0</accession>
<evidence type="ECO:0000259" key="2">
    <source>
        <dbReference type="Pfam" id="PF09588"/>
    </source>
</evidence>
<protein>
    <submittedName>
        <fullName evidence="3">RecE-like protein</fullName>
    </submittedName>
</protein>
<evidence type="ECO:0000313" key="3">
    <source>
        <dbReference type="EMBL" id="AKQ07830.1"/>
    </source>
</evidence>
<feature type="region of interest" description="Disordered" evidence="1">
    <location>
        <begin position="1"/>
        <end position="38"/>
    </location>
</feature>
<evidence type="ECO:0000256" key="1">
    <source>
        <dbReference type="SAM" id="MobiDB-lite"/>
    </source>
</evidence>
<feature type="region of interest" description="Disordered" evidence="1">
    <location>
        <begin position="330"/>
        <end position="363"/>
    </location>
</feature>
<sequence>MPGVRPTRRGDRRRDVPAARRRDQTAVPDDRRTAAEGGRIVTRGGLIVRKGEDGFLEPGSEAWSKVITPSKVAAILGLSRWESPYRLWWRMKGVVDGDAPKDAFDIGHDMEPYAANRWQRRNPGWHVSADEVQFHVPEGHFPFPAIGTIDRRASRGAWRRIVEVKIARDLSDLERFGDDLTGDCPEDYAAQVTAQRLFVAATQPAGVKWDRNSDLFVIGPFFNERLYTVEYDHDVVAWIVDACAEFYASLSGDTPPDLDDHPATYECLKELHPDIDGTTVDIDPAVAVEYLEAKAAEKAAKAAAVGATNALAAAMKSAQYANVGGVRVADRRSNGRGGVSLYAGRGVKPEDVRQQQPEGDQTA</sequence>